<evidence type="ECO:0000313" key="6">
    <source>
        <dbReference type="Proteomes" id="UP001597059"/>
    </source>
</evidence>
<dbReference type="Proteomes" id="UP001597059">
    <property type="component" value="Unassembled WGS sequence"/>
</dbReference>
<keyword evidence="5" id="KW-0378">Hydrolase</keyword>
<keyword evidence="4" id="KW-0460">Magnesium</keyword>
<evidence type="ECO:0000256" key="3">
    <source>
        <dbReference type="ARBA" id="ARBA00022723"/>
    </source>
</evidence>
<dbReference type="NCBIfam" id="TIGR01509">
    <property type="entry name" value="HAD-SF-IA-v3"/>
    <property type="match status" value="1"/>
</dbReference>
<dbReference type="GO" id="GO:0016787">
    <property type="term" value="F:hydrolase activity"/>
    <property type="evidence" value="ECO:0007669"/>
    <property type="project" value="UniProtKB-KW"/>
</dbReference>
<dbReference type="Gene3D" id="3.40.50.1000">
    <property type="entry name" value="HAD superfamily/HAD-like"/>
    <property type="match status" value="1"/>
</dbReference>
<evidence type="ECO:0000256" key="2">
    <source>
        <dbReference type="ARBA" id="ARBA00006171"/>
    </source>
</evidence>
<dbReference type="SFLD" id="SFLDG01135">
    <property type="entry name" value="C1.5.6:_HAD__Beta-PGM__Phospha"/>
    <property type="match status" value="1"/>
</dbReference>
<comment type="cofactor">
    <cofactor evidence="1">
        <name>Mg(2+)</name>
        <dbReference type="ChEBI" id="CHEBI:18420"/>
    </cofactor>
</comment>
<name>A0ABW4B4R4_9GAMM</name>
<dbReference type="InterPro" id="IPR041492">
    <property type="entry name" value="HAD_2"/>
</dbReference>
<gene>
    <name evidence="5" type="ORF">ACFQ45_09440</name>
</gene>
<dbReference type="InterPro" id="IPR023198">
    <property type="entry name" value="PGP-like_dom2"/>
</dbReference>
<dbReference type="EMBL" id="JBHTMN010000011">
    <property type="protein sequence ID" value="MFD1383590.1"/>
    <property type="molecule type" value="Genomic_DNA"/>
</dbReference>
<dbReference type="RefSeq" id="WP_377367002.1">
    <property type="nucleotide sequence ID" value="NZ_JBHTMN010000011.1"/>
</dbReference>
<dbReference type="Gene3D" id="1.10.150.240">
    <property type="entry name" value="Putative phosphatase, domain 2"/>
    <property type="match status" value="1"/>
</dbReference>
<dbReference type="PANTHER" id="PTHR46193:SF10">
    <property type="entry name" value="6-PHOSPHOGLUCONATE PHOSPHATASE"/>
    <property type="match status" value="1"/>
</dbReference>
<sequence>MPYQYDAILFDCDGVIVDTETLSSSILKRRLKELGLELDDHTMHTQFAGFTTQDNLTLAAEMLGRPLPDDFLTNYRKEFDDTVKATLEPIEGVRELLAAIKCPIAMATNAQRREMEIKLDIIGLKERFATRFAVDDVNQGKPAPDLYLKAAQALGVAPNRCIVIEDSIAGIQAGKASGATVLAYSAVLDRDAQLKAGATDTFASMNELMSLLGLH</sequence>
<evidence type="ECO:0000256" key="4">
    <source>
        <dbReference type="ARBA" id="ARBA00022842"/>
    </source>
</evidence>
<dbReference type="InterPro" id="IPR006439">
    <property type="entry name" value="HAD-SF_hydro_IA"/>
</dbReference>
<protein>
    <submittedName>
        <fullName evidence="5">HAD family hydrolase</fullName>
    </submittedName>
</protein>
<reference evidence="6" key="1">
    <citation type="journal article" date="2019" name="Int. J. Syst. Evol. Microbiol.">
        <title>The Global Catalogue of Microorganisms (GCM) 10K type strain sequencing project: providing services to taxonomists for standard genome sequencing and annotation.</title>
        <authorList>
            <consortium name="The Broad Institute Genomics Platform"/>
            <consortium name="The Broad Institute Genome Sequencing Center for Infectious Disease"/>
            <person name="Wu L."/>
            <person name="Ma J."/>
        </authorList>
    </citation>
    <scope>NUCLEOTIDE SEQUENCE [LARGE SCALE GENOMIC DNA]</scope>
    <source>
        <strain evidence="6">JCM 30774</strain>
    </source>
</reference>
<comment type="caution">
    <text evidence="5">The sequence shown here is derived from an EMBL/GenBank/DDBJ whole genome shotgun (WGS) entry which is preliminary data.</text>
</comment>
<keyword evidence="3" id="KW-0479">Metal-binding</keyword>
<dbReference type="SUPFAM" id="SSF56784">
    <property type="entry name" value="HAD-like"/>
    <property type="match status" value="1"/>
</dbReference>
<dbReference type="InterPro" id="IPR036412">
    <property type="entry name" value="HAD-like_sf"/>
</dbReference>
<comment type="similarity">
    <text evidence="2">Belongs to the HAD-like hydrolase superfamily. CbbY/CbbZ/Gph/YieH family.</text>
</comment>
<dbReference type="SFLD" id="SFLDG01129">
    <property type="entry name" value="C1.5:_HAD__Beta-PGM__Phosphata"/>
    <property type="match status" value="1"/>
</dbReference>
<proteinExistence type="inferred from homology"/>
<evidence type="ECO:0000313" key="5">
    <source>
        <dbReference type="EMBL" id="MFD1383590.1"/>
    </source>
</evidence>
<accession>A0ABW4B4R4</accession>
<dbReference type="SFLD" id="SFLDS00003">
    <property type="entry name" value="Haloacid_Dehalogenase"/>
    <property type="match status" value="1"/>
</dbReference>
<dbReference type="PANTHER" id="PTHR46193">
    <property type="entry name" value="6-PHOSPHOGLUCONATE PHOSPHATASE"/>
    <property type="match status" value="1"/>
</dbReference>
<keyword evidence="6" id="KW-1185">Reference proteome</keyword>
<evidence type="ECO:0000256" key="1">
    <source>
        <dbReference type="ARBA" id="ARBA00001946"/>
    </source>
</evidence>
<organism evidence="5 6">
    <name type="scientific">Rhodanobacter aciditrophus</name>
    <dbReference type="NCBI Taxonomy" id="1623218"/>
    <lineage>
        <taxon>Bacteria</taxon>
        <taxon>Pseudomonadati</taxon>
        <taxon>Pseudomonadota</taxon>
        <taxon>Gammaproteobacteria</taxon>
        <taxon>Lysobacterales</taxon>
        <taxon>Rhodanobacteraceae</taxon>
        <taxon>Rhodanobacter</taxon>
    </lineage>
</organism>
<dbReference type="InterPro" id="IPR023214">
    <property type="entry name" value="HAD_sf"/>
</dbReference>
<dbReference type="InterPro" id="IPR051600">
    <property type="entry name" value="Beta-PGM-like"/>
</dbReference>
<dbReference type="Pfam" id="PF13419">
    <property type="entry name" value="HAD_2"/>
    <property type="match status" value="1"/>
</dbReference>